<name>A0A060TFS0_BLAAD</name>
<dbReference type="InterPro" id="IPR036390">
    <property type="entry name" value="WH_DNA-bd_sf"/>
</dbReference>
<dbReference type="Gene3D" id="1.10.10.2670">
    <property type="entry name" value="E3 ubiquitin-protein ligase"/>
    <property type="match status" value="1"/>
</dbReference>
<protein>
    <submittedName>
        <fullName evidence="2">ARAD1D16830p</fullName>
    </submittedName>
</protein>
<dbReference type="EMBL" id="HG937694">
    <property type="protein sequence ID" value="CDP37672.1"/>
    <property type="molecule type" value="Genomic_DNA"/>
</dbReference>
<dbReference type="InterPro" id="IPR042065">
    <property type="entry name" value="E3_ELL-like"/>
</dbReference>
<dbReference type="UniPathway" id="UPA00143"/>
<gene>
    <name evidence="2" type="ORF">GNLVRS02_ARAD1D16830g</name>
</gene>
<reference evidence="2" key="1">
    <citation type="submission" date="2014-02" db="EMBL/GenBank/DDBJ databases">
        <authorList>
            <person name="Genoscope - CEA"/>
        </authorList>
    </citation>
    <scope>NUCLEOTIDE SEQUENCE</scope>
    <source>
        <strain evidence="2">LS3</strain>
    </source>
</reference>
<dbReference type="SUPFAM" id="SSF46785">
    <property type="entry name" value="Winged helix' DNA-binding domain"/>
    <property type="match status" value="1"/>
</dbReference>
<feature type="compositionally biased region" description="Low complexity" evidence="1">
    <location>
        <begin position="434"/>
        <end position="482"/>
    </location>
</feature>
<accession>A0A060TFS0</accession>
<proteinExistence type="predicted"/>
<evidence type="ECO:0000313" key="2">
    <source>
        <dbReference type="EMBL" id="CDP37672.1"/>
    </source>
</evidence>
<organism evidence="2">
    <name type="scientific">Blastobotrys adeninivorans</name>
    <name type="common">Yeast</name>
    <name type="synonym">Arxula adeninivorans</name>
    <dbReference type="NCBI Taxonomy" id="409370"/>
    <lineage>
        <taxon>Eukaryota</taxon>
        <taxon>Fungi</taxon>
        <taxon>Dikarya</taxon>
        <taxon>Ascomycota</taxon>
        <taxon>Saccharomycotina</taxon>
        <taxon>Dipodascomycetes</taxon>
        <taxon>Dipodascales</taxon>
        <taxon>Trichomonascaceae</taxon>
        <taxon>Blastobotrys</taxon>
    </lineage>
</organism>
<evidence type="ECO:0000256" key="1">
    <source>
        <dbReference type="SAM" id="MobiDB-lite"/>
    </source>
</evidence>
<reference evidence="2" key="2">
    <citation type="submission" date="2014-06" db="EMBL/GenBank/DDBJ databases">
        <title>The complete genome of Blastobotrys (Arxula) adeninivorans LS3 - a yeast of biotechnological interest.</title>
        <authorList>
            <person name="Kunze G."/>
            <person name="Gaillardin C."/>
            <person name="Czernicka M."/>
            <person name="Durrens P."/>
            <person name="Martin T."/>
            <person name="Boer E."/>
            <person name="Gabaldon T."/>
            <person name="Cruz J."/>
            <person name="Talla E."/>
            <person name="Marck C."/>
            <person name="Goffeau A."/>
            <person name="Barbe V."/>
            <person name="Baret P."/>
            <person name="Baronian K."/>
            <person name="Beier S."/>
            <person name="Bleykasten C."/>
            <person name="Bode R."/>
            <person name="Casaregola S."/>
            <person name="Despons L."/>
            <person name="Fairhead C."/>
            <person name="Giersberg M."/>
            <person name="Gierski P."/>
            <person name="Hahnel U."/>
            <person name="Hartmann A."/>
            <person name="Jankowska D."/>
            <person name="Jubin C."/>
            <person name="Jung P."/>
            <person name="Lafontaine I."/>
            <person name="Leh-Louis V."/>
            <person name="Lemaire M."/>
            <person name="Marcet-Houben M."/>
            <person name="Mascher M."/>
            <person name="Morel G."/>
            <person name="Richard G.-F."/>
            <person name="Riechen J."/>
            <person name="Sacerdot C."/>
            <person name="Sarkar A."/>
            <person name="Savel G."/>
            <person name="Schacherer J."/>
            <person name="Sherman D."/>
            <person name="Straub M.-L."/>
            <person name="Stein N."/>
            <person name="Thierry A."/>
            <person name="Trautwein-Schult A."/>
            <person name="Westhof E."/>
            <person name="Worch S."/>
            <person name="Dujon B."/>
            <person name="Souciet J.-L."/>
            <person name="Wincker P."/>
            <person name="Scholz U."/>
            <person name="Neuveglise N."/>
        </authorList>
    </citation>
    <scope>NUCLEOTIDE SEQUENCE</scope>
    <source>
        <strain evidence="2">LS3</strain>
    </source>
</reference>
<feature type="region of interest" description="Disordered" evidence="1">
    <location>
        <begin position="324"/>
        <end position="495"/>
    </location>
</feature>
<dbReference type="GO" id="GO:0016567">
    <property type="term" value="P:protein ubiquitination"/>
    <property type="evidence" value="ECO:0007669"/>
    <property type="project" value="UniProtKB-UniPathway"/>
</dbReference>
<feature type="compositionally biased region" description="Polar residues" evidence="1">
    <location>
        <begin position="216"/>
        <end position="229"/>
    </location>
</feature>
<feature type="compositionally biased region" description="Low complexity" evidence="1">
    <location>
        <begin position="352"/>
        <end position="369"/>
    </location>
</feature>
<dbReference type="AlphaFoldDB" id="A0A060TFS0"/>
<sequence>MMASMVPSQAVLVPPKASGPAAYFRLTQDAVDAILNANGQGVSMIVDSKNQMKLKVGAKLFSTSSIAEACPIDLYNVSPAPKLSSSSKPASAPHLYGLGNVTTRVSVVQSSTGESTLASKLKSQSKTLREEKEANKAQLLSGAPSTLAAGRSSRRTSPSARPTSALGVALASSANNHYHPRSVPGSPLINSPSSANSPSGSSASTSSHSSRPRTLQLGSSKPLVTQPLQSGPNRVVHLLALGPNTVQGLSQRTNLALTEVEAIVAEYATRKPDGTFVLADNRYRELRIWEWKPYSNSERSKVIQDARAAFDRLGYPADSSARRMLVDPKIRKERAESEKIEKDSAGDRTAESSPSVSPQKDPKQQQPKPNALKRVGALLKVSNPPAKKAKTASRSSSASEDDRQHTPTPRESTPRTASPMPASPKSKTGSASTPASKNAKAVSSSSSKSSPAPSTKASTTSTSTASTSAPGKAKSAPKANGAGRPSSAASGKVDDDLFELARKFRQTYSEYEKLYAQVSSAERKKSRADVQKLLSMHRELESWKRKLWTVNPSNKV</sequence>
<feature type="compositionally biased region" description="Low complexity" evidence="1">
    <location>
        <begin position="186"/>
        <end position="215"/>
    </location>
</feature>
<feature type="region of interest" description="Disordered" evidence="1">
    <location>
        <begin position="118"/>
        <end position="163"/>
    </location>
</feature>
<feature type="compositionally biased region" description="Polar residues" evidence="1">
    <location>
        <begin position="406"/>
        <end position="416"/>
    </location>
</feature>
<feature type="compositionally biased region" description="Basic and acidic residues" evidence="1">
    <location>
        <begin position="324"/>
        <end position="350"/>
    </location>
</feature>
<feature type="region of interest" description="Disordered" evidence="1">
    <location>
        <begin position="176"/>
        <end position="229"/>
    </location>
</feature>